<protein>
    <recommendedName>
        <fullName evidence="2">FHA domain-containing protein</fullName>
    </recommendedName>
</protein>
<dbReference type="AlphaFoldDB" id="A0A9J5YRA8"/>
<dbReference type="InterPro" id="IPR000253">
    <property type="entry name" value="FHA_dom"/>
</dbReference>
<dbReference type="PANTHER" id="PTHR22593:SF15">
    <property type="entry name" value="FHA DOMAIN-CONTAINING PROTEIN PS1-LIKE"/>
    <property type="match status" value="1"/>
</dbReference>
<dbReference type="SMART" id="SM00240">
    <property type="entry name" value="FHA"/>
    <property type="match status" value="1"/>
</dbReference>
<dbReference type="SUPFAM" id="SSF49879">
    <property type="entry name" value="SMAD/FHA domain"/>
    <property type="match status" value="1"/>
</dbReference>
<dbReference type="Gene3D" id="2.60.200.20">
    <property type="match status" value="1"/>
</dbReference>
<dbReference type="Gene3D" id="3.40.50.1010">
    <property type="entry name" value="5'-nuclease"/>
    <property type="match status" value="1"/>
</dbReference>
<dbReference type="InterPro" id="IPR002716">
    <property type="entry name" value="PIN_dom"/>
</dbReference>
<keyword evidence="4" id="KW-1185">Reference proteome</keyword>
<reference evidence="3 4" key="1">
    <citation type="submission" date="2020-09" db="EMBL/GenBank/DDBJ databases">
        <title>De no assembly of potato wild relative species, Solanum commersonii.</title>
        <authorList>
            <person name="Cho K."/>
        </authorList>
    </citation>
    <scope>NUCLEOTIDE SEQUENCE [LARGE SCALE GENOMIC DNA]</scope>
    <source>
        <strain evidence="3">LZ3.2</strain>
        <tissue evidence="3">Leaf</tissue>
    </source>
</reference>
<feature type="domain" description="FHA" evidence="2">
    <location>
        <begin position="59"/>
        <end position="110"/>
    </location>
</feature>
<dbReference type="Pfam" id="PF13638">
    <property type="entry name" value="PIN_4"/>
    <property type="match status" value="1"/>
</dbReference>
<dbReference type="CDD" id="cd22691">
    <property type="entry name" value="FHA_PS1-like"/>
    <property type="match status" value="1"/>
</dbReference>
<dbReference type="Proteomes" id="UP000824120">
    <property type="component" value="Chromosome 6"/>
</dbReference>
<evidence type="ECO:0000313" key="3">
    <source>
        <dbReference type="EMBL" id="KAG5601636.1"/>
    </source>
</evidence>
<gene>
    <name evidence="3" type="ORF">H5410_033006</name>
</gene>
<evidence type="ECO:0000313" key="4">
    <source>
        <dbReference type="Proteomes" id="UP000824120"/>
    </source>
</evidence>
<dbReference type="PANTHER" id="PTHR22593">
    <property type="entry name" value="TRANSMEMBRANE PROTEIN 18"/>
    <property type="match status" value="1"/>
</dbReference>
<evidence type="ECO:0000259" key="2">
    <source>
        <dbReference type="PROSITE" id="PS50006"/>
    </source>
</evidence>
<dbReference type="PROSITE" id="PS50006">
    <property type="entry name" value="FHA_DOMAIN"/>
    <property type="match status" value="1"/>
</dbReference>
<accession>A0A9J5YRA8</accession>
<dbReference type="Pfam" id="PF00498">
    <property type="entry name" value="FHA"/>
    <property type="match status" value="1"/>
</dbReference>
<feature type="compositionally biased region" description="Polar residues" evidence="1">
    <location>
        <begin position="448"/>
        <end position="460"/>
    </location>
</feature>
<feature type="region of interest" description="Disordered" evidence="1">
    <location>
        <begin position="437"/>
        <end position="463"/>
    </location>
</feature>
<dbReference type="InterPro" id="IPR008984">
    <property type="entry name" value="SMAD_FHA_dom_sf"/>
</dbReference>
<organism evidence="3 4">
    <name type="scientific">Solanum commersonii</name>
    <name type="common">Commerson's wild potato</name>
    <name type="synonym">Commerson's nightshade</name>
    <dbReference type="NCBI Taxonomy" id="4109"/>
    <lineage>
        <taxon>Eukaryota</taxon>
        <taxon>Viridiplantae</taxon>
        <taxon>Streptophyta</taxon>
        <taxon>Embryophyta</taxon>
        <taxon>Tracheophyta</taxon>
        <taxon>Spermatophyta</taxon>
        <taxon>Magnoliopsida</taxon>
        <taxon>eudicotyledons</taxon>
        <taxon>Gunneridae</taxon>
        <taxon>Pentapetalae</taxon>
        <taxon>asterids</taxon>
        <taxon>lamiids</taxon>
        <taxon>Solanales</taxon>
        <taxon>Solanaceae</taxon>
        <taxon>Solanoideae</taxon>
        <taxon>Solaneae</taxon>
        <taxon>Solanum</taxon>
    </lineage>
</organism>
<sequence>MAEKQESLGKPNSQSEEEKKIPVLTVLKNGAILKNIFLLDKPPATPVAITANQEFEEILVVGRHPDCNIVLEHPSISRFHLRIHSNPSSHSLSVIDLSSVHGSWISGNKIEPRVRVELKEGDKMKLGGSRKEYMLHWIPISCAYDLENPFVAPLGEAEPFKEMDEKEHQDENGFALQKEGDDLVQDQDSSFSCSSLLPYIKCPTPSAPPMPEEMKSSFPYGDEEVNINPLEKIHGESEISLLQPAYEPDQENSSPRALLVSGGFRTENADSTPVRSQQRCLNIWSRRGKCSSVQIQTGRDRAFIEKVDIDTEVHTLDHEKVAMESVFNDPFSSGNKDEEDRAFIEKVDIDTEVHTLDHEKVAMESVFNDPFSSGNKDEEDAFTTDKENHVPSSLLLGSEKNSCLTDGQTTKPMLSCCMDENGEENFTLDKVDFSANTHSPRSMKKMSCSEQIKNPKSFRSSPMKETFDSILTQAEGLEYYTENVGSSTILSNMSKNSEQIFTPDKENMTPDSYSMRSIKKGNMEEVKQRKPFAKENLNDKVLEEKISASLASRNKARMEVTMLKNRIDRVPFQPLLVNNSPNKTKSESPERKVKLNAKPVKCQDIMEAYPFANNNAREEKRRWTMVVDITSLLNKESRKALQLLQGLKGTCLIIPRIVLRELDYMKRRASFFRRATEVFAALDWIDDCMVNAKSWVHVQSCVEETRPVAPTPPATAPPYFFNEENGIFPVGSVLSSPHCGLAEIVSPTAEDHILEYALLFKRTNRDGRLVLLSNDITMKIKAMAEGIICETAEDFQESLVNPFSERFLWKDSSPRGSTWSCVDDFFLGPLRKTSKSGQAAKGLKLILHHNSHYRQICSGSTVS</sequence>
<proteinExistence type="predicted"/>
<name>A0A9J5YRA8_SOLCO</name>
<comment type="caution">
    <text evidence="3">The sequence shown here is derived from an EMBL/GenBank/DDBJ whole genome shotgun (WGS) entry which is preliminary data.</text>
</comment>
<dbReference type="GO" id="GO:0031965">
    <property type="term" value="C:nuclear membrane"/>
    <property type="evidence" value="ECO:0007669"/>
    <property type="project" value="TreeGrafter"/>
</dbReference>
<dbReference type="EMBL" id="JACXVP010000006">
    <property type="protein sequence ID" value="KAG5601636.1"/>
    <property type="molecule type" value="Genomic_DNA"/>
</dbReference>
<evidence type="ECO:0000256" key="1">
    <source>
        <dbReference type="SAM" id="MobiDB-lite"/>
    </source>
</evidence>
<dbReference type="OrthoDB" id="444265at2759"/>